<dbReference type="EMBL" id="CAJFCJ010000003">
    <property type="protein sequence ID" value="CAD5112897.1"/>
    <property type="molecule type" value="Genomic_DNA"/>
</dbReference>
<protein>
    <submittedName>
        <fullName evidence="2">DgyrCDS2105</fullName>
    </submittedName>
</protein>
<dbReference type="SMART" id="SM00148">
    <property type="entry name" value="PLCXc"/>
    <property type="match status" value="1"/>
</dbReference>
<comment type="caution">
    <text evidence="2">The sequence shown here is derived from an EMBL/GenBank/DDBJ whole genome shotgun (WGS) entry which is preliminary data.</text>
</comment>
<dbReference type="PANTHER" id="PTHR13593:SF113">
    <property type="entry name" value="SI:DKEY-266F7.9"/>
    <property type="match status" value="1"/>
</dbReference>
<dbReference type="InterPro" id="IPR042158">
    <property type="entry name" value="PLCXD1/2/3"/>
</dbReference>
<dbReference type="PROSITE" id="PS50007">
    <property type="entry name" value="PIPLC_X_DOMAIN"/>
    <property type="match status" value="1"/>
</dbReference>
<dbReference type="InterPro" id="IPR051057">
    <property type="entry name" value="PI-PLC_domain"/>
</dbReference>
<dbReference type="SUPFAM" id="SSF51695">
    <property type="entry name" value="PLC-like phosphodiesterases"/>
    <property type="match status" value="1"/>
</dbReference>
<dbReference type="GO" id="GO:0008081">
    <property type="term" value="F:phosphoric diester hydrolase activity"/>
    <property type="evidence" value="ECO:0007669"/>
    <property type="project" value="InterPro"/>
</dbReference>
<evidence type="ECO:0000259" key="1">
    <source>
        <dbReference type="SMART" id="SM00148"/>
    </source>
</evidence>
<organism evidence="2 3">
    <name type="scientific">Dimorphilus gyrociliatus</name>
    <dbReference type="NCBI Taxonomy" id="2664684"/>
    <lineage>
        <taxon>Eukaryota</taxon>
        <taxon>Metazoa</taxon>
        <taxon>Spiralia</taxon>
        <taxon>Lophotrochozoa</taxon>
        <taxon>Annelida</taxon>
        <taxon>Polychaeta</taxon>
        <taxon>Polychaeta incertae sedis</taxon>
        <taxon>Dinophilidae</taxon>
        <taxon>Dimorphilus</taxon>
    </lineage>
</organism>
<feature type="domain" description="Phosphatidylinositol-specific phospholipase C X" evidence="1">
    <location>
        <begin position="14"/>
        <end position="183"/>
    </location>
</feature>
<evidence type="ECO:0000313" key="2">
    <source>
        <dbReference type="EMBL" id="CAD5112897.1"/>
    </source>
</evidence>
<dbReference type="InterPro" id="IPR017946">
    <property type="entry name" value="PLC-like_Pdiesterase_TIM-brl"/>
</dbReference>
<dbReference type="Gene3D" id="3.20.20.190">
    <property type="entry name" value="Phosphatidylinositol (PI) phosphodiesterase"/>
    <property type="match status" value="1"/>
</dbReference>
<dbReference type="OrthoDB" id="1046782at2759"/>
<name>A0A7I8V9A2_9ANNE</name>
<proteinExistence type="predicted"/>
<dbReference type="CDD" id="cd08616">
    <property type="entry name" value="PI-PLCXD1c"/>
    <property type="match status" value="1"/>
</dbReference>
<accession>A0A7I8V9A2</accession>
<dbReference type="AlphaFoldDB" id="A0A7I8V9A2"/>
<evidence type="ECO:0000313" key="3">
    <source>
        <dbReference type="Proteomes" id="UP000549394"/>
    </source>
</evidence>
<sequence>MTNHENWMGNLPDKFHNMPLNKIAIPGSHNSSSSTLKKSNNISPDQPSAIKNLGTFVKPIVYNWSVCQDKSITDQLKLGIRYLDIRVCTNGNTDELFTFHGLFSQTIESLLIEVREFLENHSKEVVFLDFNHFCEVSNDQHEKLVKMIEDYMNPFISVSNYTIESICLNGLWEKKIQALVFYQSEKVKNCKFLTRNSIISPWANTEEFEELLPYLQIMLEDDSRKDRFHVCQMILTPKTDTVLKGLLSNLRSKMCTPYFEKMINWMNDQYTGYDHGLNIVIRDFIDEQFTDKVVKLNYEKCLYE</sequence>
<dbReference type="PANTHER" id="PTHR13593">
    <property type="match status" value="1"/>
</dbReference>
<dbReference type="GO" id="GO:0006629">
    <property type="term" value="P:lipid metabolic process"/>
    <property type="evidence" value="ECO:0007669"/>
    <property type="project" value="InterPro"/>
</dbReference>
<keyword evidence="3" id="KW-1185">Reference proteome</keyword>
<gene>
    <name evidence="2" type="ORF">DGYR_LOCUS1963</name>
</gene>
<reference evidence="2 3" key="1">
    <citation type="submission" date="2020-08" db="EMBL/GenBank/DDBJ databases">
        <authorList>
            <person name="Hejnol A."/>
        </authorList>
    </citation>
    <scope>NUCLEOTIDE SEQUENCE [LARGE SCALE GENOMIC DNA]</scope>
</reference>
<dbReference type="Pfam" id="PF00388">
    <property type="entry name" value="PI-PLC-X"/>
    <property type="match status" value="1"/>
</dbReference>
<dbReference type="Proteomes" id="UP000549394">
    <property type="component" value="Unassembled WGS sequence"/>
</dbReference>
<dbReference type="InterPro" id="IPR000909">
    <property type="entry name" value="PLipase_C_PInositol-sp_X_dom"/>
</dbReference>